<dbReference type="InterPro" id="IPR023216">
    <property type="entry name" value="Tscrpt_reg_SKI_SnoN"/>
</dbReference>
<dbReference type="GO" id="GO:0000981">
    <property type="term" value="F:DNA-binding transcription factor activity, RNA polymerase II-specific"/>
    <property type="evidence" value="ECO:0007669"/>
    <property type="project" value="TreeGrafter"/>
</dbReference>
<dbReference type="InterPro" id="IPR010919">
    <property type="entry name" value="SAND-like_dom_sf"/>
</dbReference>
<dbReference type="SUPFAM" id="SSF46955">
    <property type="entry name" value="Putative DNA-binding domain"/>
    <property type="match status" value="1"/>
</dbReference>
<evidence type="ECO:0000256" key="3">
    <source>
        <dbReference type="ARBA" id="ARBA00022491"/>
    </source>
</evidence>
<evidence type="ECO:0000256" key="2">
    <source>
        <dbReference type="ARBA" id="ARBA00009513"/>
    </source>
</evidence>
<dbReference type="GO" id="GO:0005737">
    <property type="term" value="C:cytoplasm"/>
    <property type="evidence" value="ECO:0007669"/>
    <property type="project" value="TreeGrafter"/>
</dbReference>
<feature type="region of interest" description="Disordered" evidence="7">
    <location>
        <begin position="546"/>
        <end position="565"/>
    </location>
</feature>
<dbReference type="Pfam" id="PF08782">
    <property type="entry name" value="c-SKI_SMAD_bind"/>
    <property type="match status" value="1"/>
</dbReference>
<feature type="compositionally biased region" description="Basic residues" evidence="7">
    <location>
        <begin position="463"/>
        <end position="472"/>
    </location>
</feature>
<dbReference type="GO" id="GO:0030514">
    <property type="term" value="P:negative regulation of BMP signaling pathway"/>
    <property type="evidence" value="ECO:0007669"/>
    <property type="project" value="TreeGrafter"/>
</dbReference>
<dbReference type="FunFam" id="3.10.260.20:FF:000003">
    <property type="entry name" value="SKI family transcriptional corepressor 1 homolog-B-like"/>
    <property type="match status" value="1"/>
</dbReference>
<evidence type="ECO:0000313" key="10">
    <source>
        <dbReference type="Proteomes" id="UP001286313"/>
    </source>
</evidence>
<evidence type="ECO:0000256" key="6">
    <source>
        <dbReference type="ARBA" id="ARBA00023242"/>
    </source>
</evidence>
<feature type="compositionally biased region" description="Acidic residues" evidence="7">
    <location>
        <begin position="362"/>
        <end position="373"/>
    </location>
</feature>
<dbReference type="InterPro" id="IPR014890">
    <property type="entry name" value="c-SKI_SMAD4-bd_dom"/>
</dbReference>
<accession>A0AAE1GKV9</accession>
<dbReference type="GO" id="GO:0005634">
    <property type="term" value="C:nucleus"/>
    <property type="evidence" value="ECO:0007669"/>
    <property type="project" value="UniProtKB-SubCell"/>
</dbReference>
<protein>
    <recommendedName>
        <fullName evidence="8">c-SKI SMAD4-binding domain-containing protein</fullName>
    </recommendedName>
</protein>
<keyword evidence="4" id="KW-0805">Transcription regulation</keyword>
<name>A0AAE1GKV9_PETCI</name>
<feature type="compositionally biased region" description="Low complexity" evidence="7">
    <location>
        <begin position="485"/>
        <end position="498"/>
    </location>
</feature>
<keyword evidence="3" id="KW-0678">Repressor</keyword>
<dbReference type="Gene3D" id="3.10.390.10">
    <property type="entry name" value="SAND domain-like"/>
    <property type="match status" value="1"/>
</dbReference>
<dbReference type="SUPFAM" id="SSF63763">
    <property type="entry name" value="SAND domain-like"/>
    <property type="match status" value="1"/>
</dbReference>
<evidence type="ECO:0000256" key="1">
    <source>
        <dbReference type="ARBA" id="ARBA00004123"/>
    </source>
</evidence>
<dbReference type="GO" id="GO:0005667">
    <property type="term" value="C:transcription regulator complex"/>
    <property type="evidence" value="ECO:0007669"/>
    <property type="project" value="TreeGrafter"/>
</dbReference>
<dbReference type="Pfam" id="PF02437">
    <property type="entry name" value="Ski_Sno_DHD"/>
    <property type="match status" value="1"/>
</dbReference>
<feature type="compositionally biased region" description="Basic and acidic residues" evidence="7">
    <location>
        <begin position="433"/>
        <end position="444"/>
    </location>
</feature>
<reference evidence="9" key="1">
    <citation type="submission" date="2023-10" db="EMBL/GenBank/DDBJ databases">
        <title>Genome assemblies of two species of porcelain crab, Petrolisthes cinctipes and Petrolisthes manimaculis (Anomura: Porcellanidae).</title>
        <authorList>
            <person name="Angst P."/>
        </authorList>
    </citation>
    <scope>NUCLEOTIDE SEQUENCE</scope>
    <source>
        <strain evidence="9">PB745_01</strain>
        <tissue evidence="9">Gill</tissue>
    </source>
</reference>
<keyword evidence="10" id="KW-1185">Reference proteome</keyword>
<dbReference type="FunFam" id="3.10.390.10:FF:000001">
    <property type="entry name" value="SKI family transcriptional corepressor 1"/>
    <property type="match status" value="1"/>
</dbReference>
<comment type="caution">
    <text evidence="9">The sequence shown here is derived from an EMBL/GenBank/DDBJ whole genome shotgun (WGS) entry which is preliminary data.</text>
</comment>
<dbReference type="EMBL" id="JAWQEG010000083">
    <property type="protein sequence ID" value="KAK3894869.1"/>
    <property type="molecule type" value="Genomic_DNA"/>
</dbReference>
<evidence type="ECO:0000259" key="8">
    <source>
        <dbReference type="SMART" id="SM01046"/>
    </source>
</evidence>
<comment type="similarity">
    <text evidence="2">Belongs to the SKI family.</text>
</comment>
<evidence type="ECO:0000256" key="7">
    <source>
        <dbReference type="SAM" id="MobiDB-lite"/>
    </source>
</evidence>
<keyword evidence="6" id="KW-0539">Nucleus</keyword>
<feature type="region of interest" description="Disordered" evidence="7">
    <location>
        <begin position="297"/>
        <end position="504"/>
    </location>
</feature>
<dbReference type="Proteomes" id="UP001286313">
    <property type="component" value="Unassembled WGS sequence"/>
</dbReference>
<dbReference type="InterPro" id="IPR003380">
    <property type="entry name" value="SKI/SNO/DAC"/>
</dbReference>
<feature type="compositionally biased region" description="Basic residues" evidence="7">
    <location>
        <begin position="548"/>
        <end position="559"/>
    </location>
</feature>
<dbReference type="PANTHER" id="PTHR10005:SF26">
    <property type="entry name" value="CORL"/>
    <property type="match status" value="1"/>
</dbReference>
<dbReference type="InterPro" id="IPR009061">
    <property type="entry name" value="DNA-bd_dom_put_sf"/>
</dbReference>
<comment type="subcellular location">
    <subcellularLocation>
        <location evidence="1">Nucleus</location>
    </subcellularLocation>
</comment>
<dbReference type="CDD" id="cd21080">
    <property type="entry name" value="DHD_Skor"/>
    <property type="match status" value="1"/>
</dbReference>
<feature type="compositionally biased region" description="Basic and acidic residues" evidence="7">
    <location>
        <begin position="304"/>
        <end position="316"/>
    </location>
</feature>
<feature type="compositionally biased region" description="Polar residues" evidence="7">
    <location>
        <begin position="202"/>
        <end position="214"/>
    </location>
</feature>
<feature type="region of interest" description="Disordered" evidence="7">
    <location>
        <begin position="202"/>
        <end position="234"/>
    </location>
</feature>
<evidence type="ECO:0000256" key="4">
    <source>
        <dbReference type="ARBA" id="ARBA00023015"/>
    </source>
</evidence>
<dbReference type="Gene3D" id="3.10.260.20">
    <property type="entry name" value="Ski"/>
    <property type="match status" value="1"/>
</dbReference>
<evidence type="ECO:0000256" key="5">
    <source>
        <dbReference type="ARBA" id="ARBA00023163"/>
    </source>
</evidence>
<sequence length="708" mass="80016">MLYGVPIVSLNIDNIERLCLAQISNTLLKEFSYNEIHNRRVALGITCVQCTPVQLEILRRAGAMPISSRRCGMITKREAERLCKSFLGDNSPPKLPENFAFDVMHECAWGCRGSFVPSRYNSSRAKCIKCFYCAMFFSPNKFVFHSHRLADSKYVQPDAANFNSWRRHIRLSGDPPMDVQHAWEDVKAMFNGGTRKRLMAANSQRRVFPQTSSSRHPKSPRLEAPLAKPPSFPPPAMKADMPYPPPYLAPLPPPYPAHHKEAHQSFVDYLWGSRGSLPPLGLPYPLAWPRRPLPSFPPLPISEPRTDPVPDTRPPDTDPPALRPAHLSAFTPVNRVSPPPAVSTGRDVGAPLPDSSRHSDDETVDIEATDDDSDQKSDTYKDDSYKNDLYKSDSYKADSYKSESYKSDSYKHDLYKSEGLRADTARLGGRHQGGHEGDHPRSEDQVPGEAEVEESSRPSRHEDRHHHHHQHQQQREDQHLPHPPARTTSPPITPATSSMEPPPRPSIELLLLLYLPLSYPPTLSYQPPPSPAPTSSFPMHPPSSFVFTHHHHHHHHHAPPSRYLSTIPSVKPLSSVTLTTRNATQEDCRYCVLVPFRTVVAYVKLSDVIRTTSLLTRRLYSYDTSTRTTPILTRRLYSHDTTTHTTPLLTRRHYSHDATTRTTPLLTRHPQLHDASTRTTPLIHSSSYFYSSSVFLQVCCTFPKTIVN</sequence>
<dbReference type="AlphaFoldDB" id="A0AAE1GKV9"/>
<keyword evidence="5" id="KW-0804">Transcription</keyword>
<dbReference type="GO" id="GO:0046332">
    <property type="term" value="F:SMAD binding"/>
    <property type="evidence" value="ECO:0007669"/>
    <property type="project" value="InterPro"/>
</dbReference>
<dbReference type="GO" id="GO:0000122">
    <property type="term" value="P:negative regulation of transcription by RNA polymerase II"/>
    <property type="evidence" value="ECO:0007669"/>
    <property type="project" value="TreeGrafter"/>
</dbReference>
<organism evidence="9 10">
    <name type="scientific">Petrolisthes cinctipes</name>
    <name type="common">Flat porcelain crab</name>
    <dbReference type="NCBI Taxonomy" id="88211"/>
    <lineage>
        <taxon>Eukaryota</taxon>
        <taxon>Metazoa</taxon>
        <taxon>Ecdysozoa</taxon>
        <taxon>Arthropoda</taxon>
        <taxon>Crustacea</taxon>
        <taxon>Multicrustacea</taxon>
        <taxon>Malacostraca</taxon>
        <taxon>Eumalacostraca</taxon>
        <taxon>Eucarida</taxon>
        <taxon>Decapoda</taxon>
        <taxon>Pleocyemata</taxon>
        <taxon>Anomura</taxon>
        <taxon>Galatheoidea</taxon>
        <taxon>Porcellanidae</taxon>
        <taxon>Petrolisthes</taxon>
    </lineage>
</organism>
<dbReference type="PANTHER" id="PTHR10005">
    <property type="entry name" value="SKI ONCOGENE-RELATED"/>
    <property type="match status" value="1"/>
</dbReference>
<feature type="compositionally biased region" description="Basic and acidic residues" evidence="7">
    <location>
        <begin position="374"/>
        <end position="424"/>
    </location>
</feature>
<proteinExistence type="inferred from homology"/>
<evidence type="ECO:0000313" key="9">
    <source>
        <dbReference type="EMBL" id="KAK3894869.1"/>
    </source>
</evidence>
<dbReference type="InterPro" id="IPR037000">
    <property type="entry name" value="Ski_DNA-bd_sf"/>
</dbReference>
<dbReference type="SMART" id="SM01046">
    <property type="entry name" value="c-SKI_SMAD_bind"/>
    <property type="match status" value="1"/>
</dbReference>
<dbReference type="GO" id="GO:0000978">
    <property type="term" value="F:RNA polymerase II cis-regulatory region sequence-specific DNA binding"/>
    <property type="evidence" value="ECO:0007669"/>
    <property type="project" value="TreeGrafter"/>
</dbReference>
<gene>
    <name evidence="9" type="ORF">Pcinc_001387</name>
</gene>
<feature type="domain" description="c-SKI SMAD4-binding" evidence="8">
    <location>
        <begin position="100"/>
        <end position="191"/>
    </location>
</feature>